<reference evidence="1 2" key="1">
    <citation type="submission" date="2018-03" db="EMBL/GenBank/DDBJ databases">
        <title>Marinobacter brunus sp. nov., a marine bacterium of Gamma-proteobacteria isolated from the surface seawater of the South China Sea.</title>
        <authorList>
            <person name="Cheng H."/>
            <person name="Wu Y.-H."/>
            <person name="Xamxidin M."/>
            <person name="Xu X.-W."/>
        </authorList>
    </citation>
    <scope>NUCLEOTIDE SEQUENCE [LARGE SCALE GENOMIC DNA]</scope>
    <source>
        <strain evidence="1 2">NH169-3</strain>
    </source>
</reference>
<dbReference type="EMBL" id="PXNP01000109">
    <property type="protein sequence ID" value="PSF04973.1"/>
    <property type="molecule type" value="Genomic_DNA"/>
</dbReference>
<evidence type="ECO:0000313" key="1">
    <source>
        <dbReference type="EMBL" id="PSF04973.1"/>
    </source>
</evidence>
<sequence>MEKRSFLCNDQDQVMTFVKSPGIGRFASKLRGFQKVFEASLSGIGADAVYKLTTRRIEE</sequence>
<gene>
    <name evidence="1" type="ORF">C7H09_18335</name>
</gene>
<keyword evidence="2" id="KW-1185">Reference proteome</keyword>
<comment type="caution">
    <text evidence="1">The sequence shown here is derived from an EMBL/GenBank/DDBJ whole genome shotgun (WGS) entry which is preliminary data.</text>
</comment>
<organism evidence="1 2">
    <name type="scientific">Marinobacter fuscus</name>
    <dbReference type="NCBI Taxonomy" id="2109942"/>
    <lineage>
        <taxon>Bacteria</taxon>
        <taxon>Pseudomonadati</taxon>
        <taxon>Pseudomonadota</taxon>
        <taxon>Gammaproteobacteria</taxon>
        <taxon>Pseudomonadales</taxon>
        <taxon>Marinobacteraceae</taxon>
        <taxon>Marinobacter</taxon>
    </lineage>
</organism>
<accession>A0A2T1K5E7</accession>
<proteinExistence type="predicted"/>
<protein>
    <submittedName>
        <fullName evidence="1">Uncharacterized protein</fullName>
    </submittedName>
</protein>
<name>A0A2T1K5E7_9GAMM</name>
<evidence type="ECO:0000313" key="2">
    <source>
        <dbReference type="Proteomes" id="UP000239866"/>
    </source>
</evidence>
<dbReference type="Proteomes" id="UP000239866">
    <property type="component" value="Unassembled WGS sequence"/>
</dbReference>
<dbReference type="AlphaFoldDB" id="A0A2T1K5E7"/>